<gene>
    <name evidence="3" type="ORF">D9615_004725</name>
</gene>
<evidence type="ECO:0000313" key="3">
    <source>
        <dbReference type="EMBL" id="KAF5380534.1"/>
    </source>
</evidence>
<reference evidence="3 4" key="1">
    <citation type="journal article" date="2020" name="ISME J.">
        <title>Uncovering the hidden diversity of litter-decomposition mechanisms in mushroom-forming fungi.</title>
        <authorList>
            <person name="Floudas D."/>
            <person name="Bentzer J."/>
            <person name="Ahren D."/>
            <person name="Johansson T."/>
            <person name="Persson P."/>
            <person name="Tunlid A."/>
        </authorList>
    </citation>
    <scope>NUCLEOTIDE SEQUENCE [LARGE SCALE GENOMIC DNA]</scope>
    <source>
        <strain evidence="3 4">CBS 661.87</strain>
    </source>
</reference>
<feature type="domain" description="RNase H type-1" evidence="2">
    <location>
        <begin position="1"/>
        <end position="120"/>
    </location>
</feature>
<evidence type="ECO:0000259" key="2">
    <source>
        <dbReference type="PROSITE" id="PS50879"/>
    </source>
</evidence>
<comment type="caution">
    <text evidence="3">The sequence shown here is derived from an EMBL/GenBank/DDBJ whole genome shotgun (WGS) entry which is preliminary data.</text>
</comment>
<dbReference type="GO" id="GO:0004523">
    <property type="term" value="F:RNA-DNA hybrid ribonuclease activity"/>
    <property type="evidence" value="ECO:0007669"/>
    <property type="project" value="InterPro"/>
</dbReference>
<evidence type="ECO:0000256" key="1">
    <source>
        <dbReference type="SAM" id="MobiDB-lite"/>
    </source>
</evidence>
<feature type="compositionally biased region" description="Acidic residues" evidence="1">
    <location>
        <begin position="298"/>
        <end position="325"/>
    </location>
</feature>
<dbReference type="GO" id="GO:0003676">
    <property type="term" value="F:nucleic acid binding"/>
    <property type="evidence" value="ECO:0007669"/>
    <property type="project" value="InterPro"/>
</dbReference>
<sequence length="325" mass="37342">MFVDDEPPTKLQYHLGPLSRNTTFEAEAVGVSLGLQLLMEAKLPGGTTVTLDNQGVIQSTEIFRQWQSHYHFDAIHAQARRIARRERHRPNFKMKITWISGHSGAAGNEMVDAAAKEAAQGATSERRRLPKYLRKTGGRLPTSVSALKQQHNAALKNRWHERWQKSPRYEKYEIYEDSFPFANFRKATVGLTRRQHSLVVQLRTGHVPLNQHLHRLKVVDGPKCSHCPDDNETVRHYLYQCSRYRDARTDLITRLGRDAHDAATLYGTRKGIKNLLQYVEDTERLKNTFGDVTPFNIPDDEDDDYAPPEIAEDADYDWEDTGIYD</sequence>
<dbReference type="EMBL" id="JAACJP010000013">
    <property type="protein sequence ID" value="KAF5380534.1"/>
    <property type="molecule type" value="Genomic_DNA"/>
</dbReference>
<dbReference type="InterPro" id="IPR036397">
    <property type="entry name" value="RNaseH_sf"/>
</dbReference>
<dbReference type="SUPFAM" id="SSF53098">
    <property type="entry name" value="Ribonuclease H-like"/>
    <property type="match status" value="1"/>
</dbReference>
<dbReference type="Gene3D" id="3.30.420.10">
    <property type="entry name" value="Ribonuclease H-like superfamily/Ribonuclease H"/>
    <property type="match status" value="1"/>
</dbReference>
<accession>A0A8H5HC19</accession>
<name>A0A8H5HC19_9AGAR</name>
<dbReference type="InterPro" id="IPR002156">
    <property type="entry name" value="RNaseH_domain"/>
</dbReference>
<feature type="region of interest" description="Disordered" evidence="1">
    <location>
        <begin position="290"/>
        <end position="325"/>
    </location>
</feature>
<proteinExistence type="predicted"/>
<organism evidence="3 4">
    <name type="scientific">Tricholomella constricta</name>
    <dbReference type="NCBI Taxonomy" id="117010"/>
    <lineage>
        <taxon>Eukaryota</taxon>
        <taxon>Fungi</taxon>
        <taxon>Dikarya</taxon>
        <taxon>Basidiomycota</taxon>
        <taxon>Agaricomycotina</taxon>
        <taxon>Agaricomycetes</taxon>
        <taxon>Agaricomycetidae</taxon>
        <taxon>Agaricales</taxon>
        <taxon>Tricholomatineae</taxon>
        <taxon>Lyophyllaceae</taxon>
        <taxon>Tricholomella</taxon>
    </lineage>
</organism>
<protein>
    <recommendedName>
        <fullName evidence="2">RNase H type-1 domain-containing protein</fullName>
    </recommendedName>
</protein>
<dbReference type="AlphaFoldDB" id="A0A8H5HC19"/>
<keyword evidence="4" id="KW-1185">Reference proteome</keyword>
<dbReference type="InterPro" id="IPR012337">
    <property type="entry name" value="RNaseH-like_sf"/>
</dbReference>
<dbReference type="OrthoDB" id="3053558at2759"/>
<evidence type="ECO:0000313" key="4">
    <source>
        <dbReference type="Proteomes" id="UP000565441"/>
    </source>
</evidence>
<dbReference type="Proteomes" id="UP000565441">
    <property type="component" value="Unassembled WGS sequence"/>
</dbReference>
<dbReference type="PROSITE" id="PS50879">
    <property type="entry name" value="RNASE_H_1"/>
    <property type="match status" value="1"/>
</dbReference>